<keyword evidence="3 4" id="KW-0326">Glycosidase</keyword>
<dbReference type="InterPro" id="IPR000743">
    <property type="entry name" value="Glyco_hydro_28"/>
</dbReference>
<evidence type="ECO:0000256" key="3">
    <source>
        <dbReference type="ARBA" id="ARBA00023295"/>
    </source>
</evidence>
<comment type="similarity">
    <text evidence="1 4">Belongs to the glycosyl hydrolase 28 family.</text>
</comment>
<organism evidence="6 7">
    <name type="scientific">Brotaphodocola catenula</name>
    <dbReference type="NCBI Taxonomy" id="2885361"/>
    <lineage>
        <taxon>Bacteria</taxon>
        <taxon>Bacillati</taxon>
        <taxon>Bacillota</taxon>
        <taxon>Clostridia</taxon>
        <taxon>Lachnospirales</taxon>
        <taxon>Lachnospiraceae</taxon>
        <taxon>Brotaphodocola</taxon>
    </lineage>
</organism>
<dbReference type="GO" id="GO:0004650">
    <property type="term" value="F:polygalacturonase activity"/>
    <property type="evidence" value="ECO:0007669"/>
    <property type="project" value="InterPro"/>
</dbReference>
<proteinExistence type="inferred from homology"/>
<reference evidence="6" key="1">
    <citation type="submission" date="2021-10" db="EMBL/GenBank/DDBJ databases">
        <title>Anaerobic single-cell dispensing facilitates the cultivation of human gut bacteria.</title>
        <authorList>
            <person name="Afrizal A."/>
        </authorList>
    </citation>
    <scope>NUCLEOTIDE SEQUENCE</scope>
    <source>
        <strain evidence="6">CLA-AA-H274</strain>
    </source>
</reference>
<evidence type="ECO:0000259" key="5">
    <source>
        <dbReference type="Pfam" id="PF12708"/>
    </source>
</evidence>
<sequence>MINILDFGAVGDGVTLDTQAVQQALDSCRESGGVVLVPGGRTYKIGTIQIYSNTELHIESGAVLRQSERIEDLRSITVVEKSNNETDIPSYINCEYNGKPAHYFIYATGENIRITGHGAIDGNEVVYYGTETQYHIEGAWYPRTPLLYIEDVRHFTITGVTLQNSAFWTLHMVGCQDVLVDGIRILNNMKMANCDGIDPDHCRNVRIQNCYIESADDCIVLKTTEAEQKYGATENVIISGCILESTSAAIKFGTESEGDFRNILIDNCIIRKSNRGVALQLRDKGNIENVQIRNLMIETRNFIDQYWGNAEGIYITAEERHEGRPFGKIRNVKLENIQITGESGVFVYGSKPGHIDGISMKDISVHLLKNSKWACDGYDIRPCDGEGLLAGKIYGAYIRGAKNVTVQNLNAEAEDGFPYGGEVFWDEAEA</sequence>
<dbReference type="GO" id="GO:0005975">
    <property type="term" value="P:carbohydrate metabolic process"/>
    <property type="evidence" value="ECO:0007669"/>
    <property type="project" value="InterPro"/>
</dbReference>
<protein>
    <submittedName>
        <fullName evidence="6">Glycoside hydrolase family 28 protein</fullName>
    </submittedName>
</protein>
<evidence type="ECO:0000313" key="7">
    <source>
        <dbReference type="Proteomes" id="UP001198962"/>
    </source>
</evidence>
<dbReference type="SMART" id="SM00710">
    <property type="entry name" value="PbH1"/>
    <property type="match status" value="6"/>
</dbReference>
<dbReference type="InterPro" id="IPR012334">
    <property type="entry name" value="Pectin_lyas_fold"/>
</dbReference>
<accession>A0AAE3APU2</accession>
<comment type="caution">
    <text evidence="6">The sequence shown here is derived from an EMBL/GenBank/DDBJ whole genome shotgun (WGS) entry which is preliminary data.</text>
</comment>
<dbReference type="InterPro" id="IPR051801">
    <property type="entry name" value="GH28_Enzymes"/>
</dbReference>
<dbReference type="AlphaFoldDB" id="A0AAE3APU2"/>
<dbReference type="InterPro" id="IPR011050">
    <property type="entry name" value="Pectin_lyase_fold/virulence"/>
</dbReference>
<dbReference type="PANTHER" id="PTHR31339:SF9">
    <property type="entry name" value="PLASMIN AND FIBRONECTIN-BINDING PROTEIN A"/>
    <property type="match status" value="1"/>
</dbReference>
<evidence type="ECO:0000313" key="6">
    <source>
        <dbReference type="EMBL" id="MCC2164621.1"/>
    </source>
</evidence>
<keyword evidence="2 4" id="KW-0378">Hydrolase</keyword>
<dbReference type="InterPro" id="IPR006626">
    <property type="entry name" value="PbH1"/>
</dbReference>
<dbReference type="PANTHER" id="PTHR31339">
    <property type="entry name" value="PECTIN LYASE-RELATED"/>
    <property type="match status" value="1"/>
</dbReference>
<dbReference type="SUPFAM" id="SSF51126">
    <property type="entry name" value="Pectin lyase-like"/>
    <property type="match status" value="1"/>
</dbReference>
<dbReference type="Proteomes" id="UP001198962">
    <property type="component" value="Unassembled WGS sequence"/>
</dbReference>
<evidence type="ECO:0000256" key="2">
    <source>
        <dbReference type="ARBA" id="ARBA00022801"/>
    </source>
</evidence>
<name>A0AAE3APU2_9FIRM</name>
<evidence type="ECO:0000256" key="1">
    <source>
        <dbReference type="ARBA" id="ARBA00008834"/>
    </source>
</evidence>
<dbReference type="InterPro" id="IPR024535">
    <property type="entry name" value="RHGA/B-epi-like_pectate_lyase"/>
</dbReference>
<dbReference type="Pfam" id="PF00295">
    <property type="entry name" value="Glyco_hydro_28"/>
    <property type="match status" value="1"/>
</dbReference>
<dbReference type="Gene3D" id="2.160.20.10">
    <property type="entry name" value="Single-stranded right-handed beta-helix, Pectin lyase-like"/>
    <property type="match status" value="1"/>
</dbReference>
<dbReference type="RefSeq" id="WP_308451225.1">
    <property type="nucleotide sequence ID" value="NZ_JAJEPU010000016.1"/>
</dbReference>
<dbReference type="Pfam" id="PF12708">
    <property type="entry name" value="Pect-lyase_RHGA_epim"/>
    <property type="match status" value="1"/>
</dbReference>
<dbReference type="EMBL" id="JAJEPU010000016">
    <property type="protein sequence ID" value="MCC2164621.1"/>
    <property type="molecule type" value="Genomic_DNA"/>
</dbReference>
<gene>
    <name evidence="6" type="ORF">LKD32_06960</name>
</gene>
<feature type="domain" description="Rhamnogalacturonase A/B/Epimerase-like pectate lyase" evidence="5">
    <location>
        <begin position="2"/>
        <end position="57"/>
    </location>
</feature>
<evidence type="ECO:0000256" key="4">
    <source>
        <dbReference type="RuleBase" id="RU361169"/>
    </source>
</evidence>
<keyword evidence="7" id="KW-1185">Reference proteome</keyword>